<dbReference type="PROSITE" id="PS50157">
    <property type="entry name" value="ZINC_FINGER_C2H2_2"/>
    <property type="match status" value="15"/>
</dbReference>
<protein>
    <submittedName>
        <fullName evidence="9">(apollo) hypothetical protein</fullName>
    </submittedName>
</protein>
<keyword evidence="6" id="KW-0539">Nucleus</keyword>
<organism evidence="9 10">
    <name type="scientific">Parnassius apollo</name>
    <name type="common">Apollo butterfly</name>
    <name type="synonym">Papilio apollo</name>
    <dbReference type="NCBI Taxonomy" id="110799"/>
    <lineage>
        <taxon>Eukaryota</taxon>
        <taxon>Metazoa</taxon>
        <taxon>Ecdysozoa</taxon>
        <taxon>Arthropoda</taxon>
        <taxon>Hexapoda</taxon>
        <taxon>Insecta</taxon>
        <taxon>Pterygota</taxon>
        <taxon>Neoptera</taxon>
        <taxon>Endopterygota</taxon>
        <taxon>Lepidoptera</taxon>
        <taxon>Glossata</taxon>
        <taxon>Ditrysia</taxon>
        <taxon>Papilionoidea</taxon>
        <taxon>Papilionidae</taxon>
        <taxon>Parnassiinae</taxon>
        <taxon>Parnassini</taxon>
        <taxon>Parnassius</taxon>
        <taxon>Parnassius</taxon>
    </lineage>
</organism>
<evidence type="ECO:0000256" key="5">
    <source>
        <dbReference type="ARBA" id="ARBA00022833"/>
    </source>
</evidence>
<dbReference type="InterPro" id="IPR041661">
    <property type="entry name" value="ZN622/Rei1/Reh1_Znf-C2H2"/>
</dbReference>
<dbReference type="Pfam" id="PF00096">
    <property type="entry name" value="zf-C2H2"/>
    <property type="match status" value="5"/>
</dbReference>
<comment type="caution">
    <text evidence="9">The sequence shown here is derived from an EMBL/GenBank/DDBJ whole genome shotgun (WGS) entry which is preliminary data.</text>
</comment>
<feature type="domain" description="C2H2-type" evidence="8">
    <location>
        <begin position="791"/>
        <end position="813"/>
    </location>
</feature>
<keyword evidence="5" id="KW-0862">Zinc</keyword>
<feature type="domain" description="C2H2-type" evidence="8">
    <location>
        <begin position="625"/>
        <end position="652"/>
    </location>
</feature>
<feature type="domain" description="C2H2-type" evidence="8">
    <location>
        <begin position="216"/>
        <end position="243"/>
    </location>
</feature>
<keyword evidence="4 7" id="KW-0863">Zinc-finger</keyword>
<feature type="domain" description="C2H2-type" evidence="8">
    <location>
        <begin position="696"/>
        <end position="723"/>
    </location>
</feature>
<evidence type="ECO:0000256" key="4">
    <source>
        <dbReference type="ARBA" id="ARBA00022771"/>
    </source>
</evidence>
<feature type="domain" description="C2H2-type" evidence="8">
    <location>
        <begin position="961"/>
        <end position="983"/>
    </location>
</feature>
<sequence>MDIQGPEKRIVPLFQVEYDRSLCRPLGTVTNFNKMLAMARSSRVIDIPSTASHNFLPSRSPSPVSMGNRTPSPDFTGHNIYDNIEIPPPRQISQKQADNRQNALTIFEYSTVYPFIYGNNKFKCFICSQPFLETPLLRRHMQETHTFAPLKRLVNNRRENVIKVDVSEMNCKLCSVKPKDLYQLKVHLKEDHQKLIDPELKDNIIPFILDGEDGGYKCVMCDGSFIKVRTLVIHMSVHFNNYSCEICGSGFMTLRLLKKHLEVHESGNFPCDRCNKVFSTTYKLSLHIRGVHLKQYPRRCPMCPERFNSNYRRTKHLQDVHNQSTRVHKCETCGRGFNLKYHLVCHTRSVHLQERNHQCKVCLQRFCNKETLKRHMVIHTGEKNYKWLIQITNSSLILKDDDGSEIKLAVLKKPIRIDNLICQYEESADVASTEITLNKVPRVERDAEIDEVPDHAVDNKSSLIFLKEPISLDEIGIGEKVSVQNLTTRKIFTGYTRPPRKKIGQERQTWKQNALTIFEFSYVYPFVHASNKFKCYVCSKPFLDANILREHFTNDHSFEDLRQEISNKVRDKTLKVDVVRLQCKLCHNTFPSLKDLKVHLKDHGKKIDPEFQDNIIPFKLGGDIFVCQICGENFRKLRLLIIHMSKHFNNYSWITARQHRGPRTSIWQMTISERQNAATFLEFTTVKPFFYQQANFKCFYCNEVFPEVHSVLQHTSFHVAPDRCSLLKQHLRKGKRVIKVDISELKCKLCDQKYSDLDDVRKHLSVAHKKEFNSAGNGLMAYNLSTENGLLSCHKCNKTFNSFFLLNRHMNVHFNVVCETCGLGFMSHQRLINHRIVHQNGVHKCDRCQDVFPTKLKLRYHVFKKHEVMNAKKTKPLKCPHCLERFAEHYRKMTHLREVHGITFTFECQVCKAVFPMRRALTEHTTKQHTQKIQCKVCGKCFGTKSLLKMHSRGHTGERNFFCGICQKAYMHERTLRQHMRVHGPVWKFTCSECGSGFHIRNDYNKHMKQWHPHWQFKSIVKNAGTTPIN</sequence>
<evidence type="ECO:0000313" key="9">
    <source>
        <dbReference type="EMBL" id="CAG5057409.1"/>
    </source>
</evidence>
<dbReference type="Proteomes" id="UP000691718">
    <property type="component" value="Unassembled WGS sequence"/>
</dbReference>
<feature type="domain" description="C2H2-type" evidence="8">
    <location>
        <begin position="328"/>
        <end position="356"/>
    </location>
</feature>
<name>A0A8S3YCM4_PARAO</name>
<feature type="domain" description="C2H2-type" evidence="8">
    <location>
        <begin position="933"/>
        <end position="960"/>
    </location>
</feature>
<feature type="domain" description="C2H2-type" evidence="8">
    <location>
        <begin position="242"/>
        <end position="269"/>
    </location>
</feature>
<reference evidence="9" key="1">
    <citation type="submission" date="2021-04" db="EMBL/GenBank/DDBJ databases">
        <authorList>
            <person name="Tunstrom K."/>
        </authorList>
    </citation>
    <scope>NUCLEOTIDE SEQUENCE</scope>
</reference>
<keyword evidence="3" id="KW-0677">Repeat</keyword>
<dbReference type="OrthoDB" id="8117402at2759"/>
<evidence type="ECO:0000256" key="6">
    <source>
        <dbReference type="ARBA" id="ARBA00023242"/>
    </source>
</evidence>
<dbReference type="GO" id="GO:0005634">
    <property type="term" value="C:nucleus"/>
    <property type="evidence" value="ECO:0007669"/>
    <property type="project" value="UniProtKB-SubCell"/>
</dbReference>
<dbReference type="FunFam" id="3.30.160.60:FF:000446">
    <property type="entry name" value="Zinc finger protein"/>
    <property type="match status" value="1"/>
</dbReference>
<evidence type="ECO:0000313" key="10">
    <source>
        <dbReference type="Proteomes" id="UP000691718"/>
    </source>
</evidence>
<dbReference type="Pfam" id="PF13912">
    <property type="entry name" value="zf-C2H2_6"/>
    <property type="match status" value="2"/>
</dbReference>
<dbReference type="InterPro" id="IPR050888">
    <property type="entry name" value="ZnF_C2H2-type_TF"/>
</dbReference>
<feature type="domain" description="C2H2-type" evidence="8">
    <location>
        <begin position="989"/>
        <end position="1012"/>
    </location>
</feature>
<evidence type="ECO:0000256" key="3">
    <source>
        <dbReference type="ARBA" id="ARBA00022737"/>
    </source>
</evidence>
<dbReference type="Pfam" id="PF12756">
    <property type="entry name" value="zf-C2H2_2"/>
    <property type="match status" value="1"/>
</dbReference>
<dbReference type="SMART" id="SM00355">
    <property type="entry name" value="ZnF_C2H2"/>
    <property type="match status" value="21"/>
</dbReference>
<evidence type="ECO:0000256" key="7">
    <source>
        <dbReference type="PROSITE-ProRule" id="PRU00042"/>
    </source>
</evidence>
<feature type="domain" description="C2H2-type" evidence="8">
    <location>
        <begin position="816"/>
        <end position="838"/>
    </location>
</feature>
<feature type="domain" description="C2H2-type" evidence="8">
    <location>
        <begin position="906"/>
        <end position="934"/>
    </location>
</feature>
<comment type="subcellular location">
    <subcellularLocation>
        <location evidence="1">Nucleus</location>
    </subcellularLocation>
</comment>
<accession>A0A8S3YCM4</accession>
<feature type="domain" description="C2H2-type" evidence="8">
    <location>
        <begin position="357"/>
        <end position="384"/>
    </location>
</feature>
<dbReference type="PANTHER" id="PTHR24406">
    <property type="entry name" value="TRANSCRIPTIONAL REPRESSOR CTCFL-RELATED"/>
    <property type="match status" value="1"/>
</dbReference>
<keyword evidence="10" id="KW-1185">Reference proteome</keyword>
<dbReference type="GO" id="GO:0008270">
    <property type="term" value="F:zinc ion binding"/>
    <property type="evidence" value="ECO:0007669"/>
    <property type="project" value="UniProtKB-KW"/>
</dbReference>
<feature type="domain" description="C2H2-type" evidence="8">
    <location>
        <begin position="122"/>
        <end position="146"/>
    </location>
</feature>
<dbReference type="PROSITE" id="PS00028">
    <property type="entry name" value="ZINC_FINGER_C2H2_1"/>
    <property type="match status" value="19"/>
</dbReference>
<evidence type="ECO:0000256" key="2">
    <source>
        <dbReference type="ARBA" id="ARBA00022723"/>
    </source>
</evidence>
<proteinExistence type="predicted"/>
<dbReference type="EMBL" id="CAJQZP010001624">
    <property type="protein sequence ID" value="CAG5057409.1"/>
    <property type="molecule type" value="Genomic_DNA"/>
</dbReference>
<feature type="domain" description="C2H2-type" evidence="8">
    <location>
        <begin position="533"/>
        <end position="561"/>
    </location>
</feature>
<dbReference type="InterPro" id="IPR013087">
    <property type="entry name" value="Znf_C2H2_type"/>
</dbReference>
<gene>
    <name evidence="9" type="ORF">PAPOLLO_LOCUS27180</name>
</gene>
<feature type="domain" description="C2H2-type" evidence="8">
    <location>
        <begin position="269"/>
        <end position="297"/>
    </location>
</feature>
<evidence type="ECO:0000256" key="1">
    <source>
        <dbReference type="ARBA" id="ARBA00004123"/>
    </source>
</evidence>
<dbReference type="AlphaFoldDB" id="A0A8S3YCM4"/>
<keyword evidence="2" id="KW-0479">Metal-binding</keyword>
<evidence type="ECO:0000259" key="8">
    <source>
        <dbReference type="PROSITE" id="PS50157"/>
    </source>
</evidence>